<feature type="compositionally biased region" description="Basic and acidic residues" evidence="1">
    <location>
        <begin position="103"/>
        <end position="118"/>
    </location>
</feature>
<proteinExistence type="predicted"/>
<keyword evidence="2" id="KW-0472">Membrane</keyword>
<evidence type="ECO:0000313" key="4">
    <source>
        <dbReference type="Proteomes" id="UP000887568"/>
    </source>
</evidence>
<evidence type="ECO:0000256" key="2">
    <source>
        <dbReference type="SAM" id="Phobius"/>
    </source>
</evidence>
<dbReference type="RefSeq" id="XP_038076142.1">
    <property type="nucleotide sequence ID" value="XM_038220214.1"/>
</dbReference>
<keyword evidence="2" id="KW-1133">Transmembrane helix</keyword>
<dbReference type="GeneID" id="119744341"/>
<feature type="transmembrane region" description="Helical" evidence="2">
    <location>
        <begin position="52"/>
        <end position="81"/>
    </location>
</feature>
<accession>A0A914BKZ3</accession>
<keyword evidence="4" id="KW-1185">Reference proteome</keyword>
<evidence type="ECO:0000256" key="1">
    <source>
        <dbReference type="SAM" id="MobiDB-lite"/>
    </source>
</evidence>
<sequence>MAYLRSTTFVLILVVGIFTISATLPVLALEDNDSAPPSNPPWVVQFYGTTRIGTMVAVIIGCVIVPVGLIGILILMINFCVTTWRQSHQTSSWAPITSMFPQRPRDRPPHNDDAKETVFMELDSGDEVGTEPVEEKAPSAN</sequence>
<protein>
    <submittedName>
        <fullName evidence="3">Uncharacterized protein</fullName>
    </submittedName>
</protein>
<dbReference type="AlphaFoldDB" id="A0A914BKZ3"/>
<dbReference type="Proteomes" id="UP000887568">
    <property type="component" value="Unplaced"/>
</dbReference>
<organism evidence="3 4">
    <name type="scientific">Patiria miniata</name>
    <name type="common">Bat star</name>
    <name type="synonym">Asterina miniata</name>
    <dbReference type="NCBI Taxonomy" id="46514"/>
    <lineage>
        <taxon>Eukaryota</taxon>
        <taxon>Metazoa</taxon>
        <taxon>Echinodermata</taxon>
        <taxon>Eleutherozoa</taxon>
        <taxon>Asterozoa</taxon>
        <taxon>Asteroidea</taxon>
        <taxon>Valvatacea</taxon>
        <taxon>Valvatida</taxon>
        <taxon>Asterinidae</taxon>
        <taxon>Patiria</taxon>
    </lineage>
</organism>
<name>A0A914BKZ3_PATMI</name>
<feature type="region of interest" description="Disordered" evidence="1">
    <location>
        <begin position="95"/>
        <end position="141"/>
    </location>
</feature>
<dbReference type="EnsemblMetazoa" id="XM_038220214.1">
    <property type="protein sequence ID" value="XP_038076142.1"/>
    <property type="gene ID" value="LOC119744341"/>
</dbReference>
<evidence type="ECO:0000313" key="3">
    <source>
        <dbReference type="EnsemblMetazoa" id="XP_038076142.1"/>
    </source>
</evidence>
<reference evidence="3" key="1">
    <citation type="submission" date="2022-11" db="UniProtKB">
        <authorList>
            <consortium name="EnsemblMetazoa"/>
        </authorList>
    </citation>
    <scope>IDENTIFICATION</scope>
</reference>
<keyword evidence="2" id="KW-0812">Transmembrane</keyword>